<keyword evidence="2" id="KW-0645">Protease</keyword>
<reference evidence="6" key="1">
    <citation type="submission" date="2018-05" db="EMBL/GenBank/DDBJ databases">
        <authorList>
            <person name="Lanie J.A."/>
            <person name="Ng W.-L."/>
            <person name="Kazmierczak K.M."/>
            <person name="Andrzejewski T.M."/>
            <person name="Davidsen T.M."/>
            <person name="Wayne K.J."/>
            <person name="Tettelin H."/>
            <person name="Glass J.I."/>
            <person name="Rusch D."/>
            <person name="Podicherti R."/>
            <person name="Tsui H.-C.T."/>
            <person name="Winkler M.E."/>
        </authorList>
    </citation>
    <scope>NUCLEOTIDE SEQUENCE</scope>
</reference>
<dbReference type="InterPro" id="IPR029045">
    <property type="entry name" value="ClpP/crotonase-like_dom_sf"/>
</dbReference>
<dbReference type="EMBL" id="UINC01019010">
    <property type="protein sequence ID" value="SVA80268.1"/>
    <property type="molecule type" value="Genomic_DNA"/>
</dbReference>
<sequence>MNIFSSKIGINVVSLRGIIGDLGRFQKGLTIENSSILLERAFSIKKPKVVVININSPGGSPVQSELIYNKIRELADKNETKVITIAEDVAASGGYMLMCAGDYLMANKSSIVGSIGVISASFGFKKLIDKIGIKRRVFTKGDRKSFLDPFEEVSKKDITKLVKVQDSIFKNFKSLVLKNRKKKIKPSQVFNGEFWTGEQAKVLGLVDSNEELSAYLFKTYGKNFRIRKIKGKKSFVKNLLGSNSQSNDLIDHLLERLNESSYWSRYGL</sequence>
<feature type="domain" description="Peptidase S49" evidence="5">
    <location>
        <begin position="77"/>
        <end position="211"/>
    </location>
</feature>
<evidence type="ECO:0000256" key="1">
    <source>
        <dbReference type="ARBA" id="ARBA00008683"/>
    </source>
</evidence>
<dbReference type="Pfam" id="PF01343">
    <property type="entry name" value="Peptidase_S49"/>
    <property type="match status" value="1"/>
</dbReference>
<accession>A0A381YTB8</accession>
<name>A0A381YTB8_9ZZZZ</name>
<proteinExistence type="inferred from homology"/>
<dbReference type="Gene3D" id="3.90.226.10">
    <property type="entry name" value="2-enoyl-CoA Hydratase, Chain A, domain 1"/>
    <property type="match status" value="1"/>
</dbReference>
<evidence type="ECO:0000256" key="2">
    <source>
        <dbReference type="ARBA" id="ARBA00022670"/>
    </source>
</evidence>
<dbReference type="InterPro" id="IPR001907">
    <property type="entry name" value="ClpP"/>
</dbReference>
<evidence type="ECO:0000256" key="4">
    <source>
        <dbReference type="ARBA" id="ARBA00022825"/>
    </source>
</evidence>
<protein>
    <recommendedName>
        <fullName evidence="5">Peptidase S49 domain-containing protein</fullName>
    </recommendedName>
</protein>
<dbReference type="CDD" id="cd07023">
    <property type="entry name" value="S49_Sppa_N_C"/>
    <property type="match status" value="1"/>
</dbReference>
<dbReference type="GO" id="GO:0004252">
    <property type="term" value="F:serine-type endopeptidase activity"/>
    <property type="evidence" value="ECO:0007669"/>
    <property type="project" value="InterPro"/>
</dbReference>
<evidence type="ECO:0000313" key="6">
    <source>
        <dbReference type="EMBL" id="SVA80268.1"/>
    </source>
</evidence>
<evidence type="ECO:0000259" key="5">
    <source>
        <dbReference type="Pfam" id="PF01343"/>
    </source>
</evidence>
<gene>
    <name evidence="6" type="ORF">METZ01_LOCUS133122</name>
</gene>
<dbReference type="InterPro" id="IPR002142">
    <property type="entry name" value="Peptidase_S49"/>
</dbReference>
<keyword evidence="4" id="KW-0720">Serine protease</keyword>
<dbReference type="AlphaFoldDB" id="A0A381YTB8"/>
<comment type="similarity">
    <text evidence="1">Belongs to the peptidase S49 family.</text>
</comment>
<dbReference type="PANTHER" id="PTHR42987:SF8">
    <property type="entry name" value="PROTEINASE"/>
    <property type="match status" value="1"/>
</dbReference>
<dbReference type="SUPFAM" id="SSF52096">
    <property type="entry name" value="ClpP/crotonase"/>
    <property type="match status" value="1"/>
</dbReference>
<organism evidence="6">
    <name type="scientific">marine metagenome</name>
    <dbReference type="NCBI Taxonomy" id="408172"/>
    <lineage>
        <taxon>unclassified sequences</taxon>
        <taxon>metagenomes</taxon>
        <taxon>ecological metagenomes</taxon>
    </lineage>
</organism>
<evidence type="ECO:0000256" key="3">
    <source>
        <dbReference type="ARBA" id="ARBA00022801"/>
    </source>
</evidence>
<dbReference type="PANTHER" id="PTHR42987">
    <property type="entry name" value="PEPTIDASE S49"/>
    <property type="match status" value="1"/>
</dbReference>
<dbReference type="Gene3D" id="6.20.330.10">
    <property type="match status" value="1"/>
</dbReference>
<dbReference type="PRINTS" id="PR00127">
    <property type="entry name" value="CLPPROTEASEP"/>
</dbReference>
<dbReference type="GO" id="GO:0006508">
    <property type="term" value="P:proteolysis"/>
    <property type="evidence" value="ECO:0007669"/>
    <property type="project" value="UniProtKB-KW"/>
</dbReference>
<dbReference type="GO" id="GO:0004176">
    <property type="term" value="F:ATP-dependent peptidase activity"/>
    <property type="evidence" value="ECO:0007669"/>
    <property type="project" value="InterPro"/>
</dbReference>
<keyword evidence="3" id="KW-0378">Hydrolase</keyword>
<dbReference type="InterPro" id="IPR047272">
    <property type="entry name" value="S49_SppA_C"/>
</dbReference>